<evidence type="ECO:0000256" key="8">
    <source>
        <dbReference type="SAM" id="Phobius"/>
    </source>
</evidence>
<keyword evidence="5 8" id="KW-0812">Transmembrane</keyword>
<sequence>MRFASLSPSQSELEERLRTVCLCICAAGVVAYGLARLKFALVPLVLSLSLKYLLQPLIDALTRKNLPFESPDKRPRRWRRFRLPHSLAVLVTLCVALATLATLAAIVAESVRDFTSRADAYASQVQLLVVSCLEWLDNTGLDERWRKVSLQKFADGELSSWITATVFSLGEGLLSLLSTTMLVLLFTMYLLLTPTIDYASDDDDEPLSLRPSHSYARFNTLFSRRVDRQINSYIKGKLALSLLVGLLTAALLVLLRVDLWLAFAVVAFFANFVPNLGGVVSCALPMPVILLDPNSSKLSAFVALASLVLLHALVGNVIEPILFGNSMKLHPVVVLLSLMIWSYLWGVPGLVLAVPITAICRIYLASIDHPLAHSLAAILDGRDHPPLDASGTTNAPAPASTSTATS</sequence>
<evidence type="ECO:0000256" key="6">
    <source>
        <dbReference type="ARBA" id="ARBA00022989"/>
    </source>
</evidence>
<evidence type="ECO:0000256" key="2">
    <source>
        <dbReference type="ARBA" id="ARBA00009773"/>
    </source>
</evidence>
<feature type="transmembrane region" description="Helical" evidence="8">
    <location>
        <begin position="338"/>
        <end position="364"/>
    </location>
</feature>
<keyword evidence="3" id="KW-0813">Transport</keyword>
<dbReference type="Pfam" id="PF01594">
    <property type="entry name" value="AI-2E_transport"/>
    <property type="match status" value="1"/>
</dbReference>
<dbReference type="Proteomes" id="UP001230188">
    <property type="component" value="Unassembled WGS sequence"/>
</dbReference>
<evidence type="ECO:0000313" key="9">
    <source>
        <dbReference type="EMBL" id="KAJ8603369.1"/>
    </source>
</evidence>
<comment type="subcellular location">
    <subcellularLocation>
        <location evidence="1">Cell membrane</location>
        <topology evidence="1">Multi-pass membrane protein</topology>
    </subcellularLocation>
</comment>
<dbReference type="GO" id="GO:0005886">
    <property type="term" value="C:plasma membrane"/>
    <property type="evidence" value="ECO:0007669"/>
    <property type="project" value="UniProtKB-SubCell"/>
</dbReference>
<feature type="transmembrane region" description="Helical" evidence="8">
    <location>
        <begin position="83"/>
        <end position="108"/>
    </location>
</feature>
<dbReference type="PANTHER" id="PTHR21716">
    <property type="entry name" value="TRANSMEMBRANE PROTEIN"/>
    <property type="match status" value="1"/>
</dbReference>
<evidence type="ECO:0000313" key="10">
    <source>
        <dbReference type="Proteomes" id="UP001230188"/>
    </source>
</evidence>
<feature type="transmembrane region" description="Helical" evidence="8">
    <location>
        <begin position="238"/>
        <end position="255"/>
    </location>
</feature>
<dbReference type="GO" id="GO:0055085">
    <property type="term" value="P:transmembrane transport"/>
    <property type="evidence" value="ECO:0007669"/>
    <property type="project" value="TreeGrafter"/>
</dbReference>
<keyword evidence="10" id="KW-1185">Reference proteome</keyword>
<gene>
    <name evidence="9" type="ORF">CTAYLR_004263</name>
</gene>
<comment type="similarity">
    <text evidence="2">Belongs to the autoinducer-2 exporter (AI-2E) (TC 2.A.86) family.</text>
</comment>
<name>A0AAD7UEN1_9STRA</name>
<keyword evidence="6 8" id="KW-1133">Transmembrane helix</keyword>
<proteinExistence type="inferred from homology"/>
<keyword evidence="4" id="KW-1003">Cell membrane</keyword>
<evidence type="ECO:0000256" key="5">
    <source>
        <dbReference type="ARBA" id="ARBA00022692"/>
    </source>
</evidence>
<evidence type="ECO:0008006" key="11">
    <source>
        <dbReference type="Google" id="ProtNLM"/>
    </source>
</evidence>
<evidence type="ECO:0000256" key="1">
    <source>
        <dbReference type="ARBA" id="ARBA00004651"/>
    </source>
</evidence>
<protein>
    <recommendedName>
        <fullName evidence="11">AI-2E family transporter</fullName>
    </recommendedName>
</protein>
<evidence type="ECO:0000256" key="7">
    <source>
        <dbReference type="ARBA" id="ARBA00023136"/>
    </source>
</evidence>
<keyword evidence="7 8" id="KW-0472">Membrane</keyword>
<dbReference type="PANTHER" id="PTHR21716:SF53">
    <property type="entry name" value="PERMEASE PERM-RELATED"/>
    <property type="match status" value="1"/>
</dbReference>
<feature type="transmembrane region" description="Helical" evidence="8">
    <location>
        <begin position="298"/>
        <end position="318"/>
    </location>
</feature>
<dbReference type="EMBL" id="JAQMWT010000356">
    <property type="protein sequence ID" value="KAJ8603369.1"/>
    <property type="molecule type" value="Genomic_DNA"/>
</dbReference>
<dbReference type="AlphaFoldDB" id="A0AAD7UEN1"/>
<feature type="transmembrane region" description="Helical" evidence="8">
    <location>
        <begin position="261"/>
        <end position="286"/>
    </location>
</feature>
<reference evidence="9" key="1">
    <citation type="submission" date="2023-01" db="EMBL/GenBank/DDBJ databases">
        <title>Metagenome sequencing of chrysophaentin producing Chrysophaeum taylorii.</title>
        <authorList>
            <person name="Davison J."/>
            <person name="Bewley C."/>
        </authorList>
    </citation>
    <scope>NUCLEOTIDE SEQUENCE</scope>
    <source>
        <strain evidence="9">NIES-1699</strain>
    </source>
</reference>
<feature type="transmembrane region" description="Helical" evidence="8">
    <location>
        <begin position="173"/>
        <end position="192"/>
    </location>
</feature>
<evidence type="ECO:0000256" key="3">
    <source>
        <dbReference type="ARBA" id="ARBA00022448"/>
    </source>
</evidence>
<comment type="caution">
    <text evidence="9">The sequence shown here is derived from an EMBL/GenBank/DDBJ whole genome shotgun (WGS) entry which is preliminary data.</text>
</comment>
<dbReference type="InterPro" id="IPR002549">
    <property type="entry name" value="AI-2E-like"/>
</dbReference>
<accession>A0AAD7UEN1</accession>
<organism evidence="9 10">
    <name type="scientific">Chrysophaeum taylorii</name>
    <dbReference type="NCBI Taxonomy" id="2483200"/>
    <lineage>
        <taxon>Eukaryota</taxon>
        <taxon>Sar</taxon>
        <taxon>Stramenopiles</taxon>
        <taxon>Ochrophyta</taxon>
        <taxon>Pelagophyceae</taxon>
        <taxon>Pelagomonadales</taxon>
        <taxon>Pelagomonadaceae</taxon>
        <taxon>Chrysophaeum</taxon>
    </lineage>
</organism>
<evidence type="ECO:0000256" key="4">
    <source>
        <dbReference type="ARBA" id="ARBA00022475"/>
    </source>
</evidence>